<dbReference type="Proteomes" id="UP001359559">
    <property type="component" value="Unassembled WGS sequence"/>
</dbReference>
<gene>
    <name evidence="1" type="ORF">RJT34_00974</name>
</gene>
<comment type="caution">
    <text evidence="1">The sequence shown here is derived from an EMBL/GenBank/DDBJ whole genome shotgun (WGS) entry which is preliminary data.</text>
</comment>
<dbReference type="AlphaFoldDB" id="A0AAN9Q322"/>
<dbReference type="PANTHER" id="PTHR31286:SF171">
    <property type="entry name" value="CCHC-TYPE DOMAIN-CONTAINING PROTEIN"/>
    <property type="match status" value="1"/>
</dbReference>
<accession>A0AAN9Q322</accession>
<name>A0AAN9Q322_CLITE</name>
<keyword evidence="2" id="KW-1185">Reference proteome</keyword>
<protein>
    <submittedName>
        <fullName evidence="1">Uncharacterized protein</fullName>
    </submittedName>
</protein>
<reference evidence="1 2" key="1">
    <citation type="submission" date="2024-01" db="EMBL/GenBank/DDBJ databases">
        <title>The genomes of 5 underutilized Papilionoideae crops provide insights into root nodulation and disease resistance.</title>
        <authorList>
            <person name="Yuan L."/>
        </authorList>
    </citation>
    <scope>NUCLEOTIDE SEQUENCE [LARGE SCALE GENOMIC DNA]</scope>
    <source>
        <strain evidence="1">LY-2023</strain>
        <tissue evidence="1">Leaf</tissue>
    </source>
</reference>
<dbReference type="EMBL" id="JAYKXN010000001">
    <property type="protein sequence ID" value="KAK7317058.1"/>
    <property type="molecule type" value="Genomic_DNA"/>
</dbReference>
<evidence type="ECO:0000313" key="1">
    <source>
        <dbReference type="EMBL" id="KAK7317058.1"/>
    </source>
</evidence>
<sequence>MSIILAMASTMGTPVRVDANMNSASHGKCAKVCIELNLSKPAVDKVSLQGTWYPIEYEGLHIICVSRGCYGHVTHNCPSSKMGIRLREWRAYIGNHVDVTKP</sequence>
<dbReference type="PANTHER" id="PTHR31286">
    <property type="entry name" value="GLYCINE-RICH CELL WALL STRUCTURAL PROTEIN 1.8-LIKE"/>
    <property type="match status" value="1"/>
</dbReference>
<proteinExistence type="predicted"/>
<dbReference type="InterPro" id="IPR040256">
    <property type="entry name" value="At4g02000-like"/>
</dbReference>
<organism evidence="1 2">
    <name type="scientific">Clitoria ternatea</name>
    <name type="common">Butterfly pea</name>
    <dbReference type="NCBI Taxonomy" id="43366"/>
    <lineage>
        <taxon>Eukaryota</taxon>
        <taxon>Viridiplantae</taxon>
        <taxon>Streptophyta</taxon>
        <taxon>Embryophyta</taxon>
        <taxon>Tracheophyta</taxon>
        <taxon>Spermatophyta</taxon>
        <taxon>Magnoliopsida</taxon>
        <taxon>eudicotyledons</taxon>
        <taxon>Gunneridae</taxon>
        <taxon>Pentapetalae</taxon>
        <taxon>rosids</taxon>
        <taxon>fabids</taxon>
        <taxon>Fabales</taxon>
        <taxon>Fabaceae</taxon>
        <taxon>Papilionoideae</taxon>
        <taxon>50 kb inversion clade</taxon>
        <taxon>NPAAA clade</taxon>
        <taxon>indigoferoid/millettioid clade</taxon>
        <taxon>Phaseoleae</taxon>
        <taxon>Clitoria</taxon>
    </lineage>
</organism>
<evidence type="ECO:0000313" key="2">
    <source>
        <dbReference type="Proteomes" id="UP001359559"/>
    </source>
</evidence>